<protein>
    <submittedName>
        <fullName evidence="2">DUF945 family protein</fullName>
    </submittedName>
</protein>
<reference evidence="3" key="1">
    <citation type="submission" date="2018-06" db="EMBL/GenBank/DDBJ databases">
        <title>Complete genome of Pseudomonas insecticola strain QZS01.</title>
        <authorList>
            <person name="Wang J."/>
            <person name="Su Q."/>
        </authorList>
    </citation>
    <scope>NUCLEOTIDE SEQUENCE [LARGE SCALE GENOMIC DNA]</scope>
    <source>
        <strain evidence="3">QZS01</strain>
    </source>
</reference>
<dbReference type="Proteomes" id="UP000273143">
    <property type="component" value="Chromosome"/>
</dbReference>
<keyword evidence="1" id="KW-0472">Membrane</keyword>
<keyword evidence="1" id="KW-1133">Transmembrane helix</keyword>
<dbReference type="EMBL" id="CP029822">
    <property type="protein sequence ID" value="AZS51334.1"/>
    <property type="molecule type" value="Genomic_DNA"/>
</dbReference>
<keyword evidence="1" id="KW-0812">Transmembrane</keyword>
<organism evidence="2 3">
    <name type="scientific">Entomomonas moraniae</name>
    <dbReference type="NCBI Taxonomy" id="2213226"/>
    <lineage>
        <taxon>Bacteria</taxon>
        <taxon>Pseudomonadati</taxon>
        <taxon>Pseudomonadota</taxon>
        <taxon>Gammaproteobacteria</taxon>
        <taxon>Pseudomonadales</taxon>
        <taxon>Pseudomonadaceae</taxon>
        <taxon>Entomomonas</taxon>
    </lineage>
</organism>
<keyword evidence="3" id="KW-1185">Reference proteome</keyword>
<accession>A0A3Q9JK07</accession>
<evidence type="ECO:0000256" key="1">
    <source>
        <dbReference type="SAM" id="Phobius"/>
    </source>
</evidence>
<feature type="transmembrane region" description="Helical" evidence="1">
    <location>
        <begin position="12"/>
        <end position="33"/>
    </location>
</feature>
<gene>
    <name evidence="2" type="ORF">DM558_11380</name>
</gene>
<dbReference type="InterPro" id="IPR010352">
    <property type="entry name" value="DUF945"/>
</dbReference>
<sequence length="465" mass="51521">MCIKTGVHTLNKGIIVGGIIILAGVAVSAPYFVGNTIENRFNQEVRALQISLPQIDPKLGITQENYQKGWFSSTSRVVLTINDVKIPIDNKITHGPFSYFGLGKIESSIALEKGKNKAQDEIIQLFSGQTPLLVTTKIGFSSTAIDIYSPVIDNKSLLDKPSTHINWGGINGVITVNSDKNLNANIEIPNFKVSENNKVAVIQNTVLKARGLFTHNLEQWANISSSSIATLDIEKISFTEGESTFESKLNLISRSTDDNTYLDSDTTLKLTDIKVPKELDLDVADNNLIEFNLNFDHIPKKPLIDYVEKFQALQKQGKTPTDAEILSIVEPFMISYLQGTPSVKTHLLIKDSKKNALISFDIKLPEADPNAKTINQIIASTEDRVEATLATSFSETFLDVFEKHGKLPMPKEAFIQGLLENDRFTLNNGELSNKTEYKMGHIYVNGKPDPALDASIPYLLQSLFY</sequence>
<dbReference type="AlphaFoldDB" id="A0A3Q9JK07"/>
<proteinExistence type="predicted"/>
<evidence type="ECO:0000313" key="3">
    <source>
        <dbReference type="Proteomes" id="UP000273143"/>
    </source>
</evidence>
<dbReference type="Pfam" id="PF06097">
    <property type="entry name" value="DUF945"/>
    <property type="match status" value="1"/>
</dbReference>
<name>A0A3Q9JK07_9GAMM</name>
<dbReference type="KEGG" id="emo:DM558_11380"/>
<evidence type="ECO:0000313" key="2">
    <source>
        <dbReference type="EMBL" id="AZS51334.1"/>
    </source>
</evidence>